<gene>
    <name evidence="6" type="primary">nfi</name>
    <name evidence="7" type="ORF">D7004_12295</name>
</gene>
<dbReference type="HAMAP" id="MF_00801">
    <property type="entry name" value="Endonuclease_5"/>
    <property type="match status" value="1"/>
</dbReference>
<evidence type="ECO:0000256" key="4">
    <source>
        <dbReference type="ARBA" id="ARBA00022759"/>
    </source>
</evidence>
<accession>A0A3N0BTI7</accession>
<comment type="catalytic activity">
    <reaction evidence="6">
        <text>Endonucleolytic cleavage at apurinic or apyrimidinic sites to products with a 5'-phosphate.</text>
        <dbReference type="EC" id="3.1.21.7"/>
    </reaction>
</comment>
<keyword evidence="5 6" id="KW-0378">Hydrolase</keyword>
<dbReference type="RefSeq" id="WP_123206142.1">
    <property type="nucleotide sequence ID" value="NZ_RBEE01000023.1"/>
</dbReference>
<reference evidence="7 8" key="1">
    <citation type="submission" date="2018-10" db="EMBL/GenBank/DDBJ databases">
        <title>Genome sequencing of Pedobacter jejuensis TNB23.</title>
        <authorList>
            <person name="Cho Y.-J."/>
            <person name="Cho A."/>
            <person name="Kim O.-S."/>
        </authorList>
    </citation>
    <scope>NUCLEOTIDE SEQUENCE [LARGE SCALE GENOMIC DNA]</scope>
    <source>
        <strain evidence="7 8">TNB23</strain>
    </source>
</reference>
<dbReference type="PANTHER" id="PTHR28511:SF1">
    <property type="entry name" value="ENDONUCLEASE V"/>
    <property type="match status" value="1"/>
</dbReference>
<evidence type="ECO:0000256" key="3">
    <source>
        <dbReference type="ARBA" id="ARBA00022722"/>
    </source>
</evidence>
<dbReference type="EC" id="3.1.21.7" evidence="6"/>
<keyword evidence="6" id="KW-0460">Magnesium</keyword>
<dbReference type="GO" id="GO:0000287">
    <property type="term" value="F:magnesium ion binding"/>
    <property type="evidence" value="ECO:0007669"/>
    <property type="project" value="UniProtKB-UniRule"/>
</dbReference>
<dbReference type="GO" id="GO:0006281">
    <property type="term" value="P:DNA repair"/>
    <property type="evidence" value="ECO:0007669"/>
    <property type="project" value="UniProtKB-UniRule"/>
</dbReference>
<dbReference type="GO" id="GO:0043737">
    <property type="term" value="F:deoxyribonuclease V activity"/>
    <property type="evidence" value="ECO:0007669"/>
    <property type="project" value="UniProtKB-UniRule"/>
</dbReference>
<keyword evidence="3 6" id="KW-0540">Nuclease</keyword>
<name>A0A3N0BTI7_9SPHI</name>
<evidence type="ECO:0000256" key="6">
    <source>
        <dbReference type="HAMAP-Rule" id="MF_00801"/>
    </source>
</evidence>
<proteinExistence type="inferred from homology"/>
<protein>
    <recommendedName>
        <fullName evidence="6">Endonuclease V</fullName>
        <ecNumber evidence="6">3.1.21.7</ecNumber>
    </recommendedName>
    <alternativeName>
        <fullName evidence="6">Deoxyinosine 3'endonuclease</fullName>
    </alternativeName>
    <alternativeName>
        <fullName evidence="6">Deoxyribonuclease V</fullName>
        <shortName evidence="6">DNase V</shortName>
    </alternativeName>
</protein>
<dbReference type="CDD" id="cd06559">
    <property type="entry name" value="Endonuclease_V"/>
    <property type="match status" value="1"/>
</dbReference>
<evidence type="ECO:0000313" key="7">
    <source>
        <dbReference type="EMBL" id="RNL52338.1"/>
    </source>
</evidence>
<comment type="subcellular location">
    <subcellularLocation>
        <location evidence="1 6">Cytoplasm</location>
    </subcellularLocation>
</comment>
<keyword evidence="4 6" id="KW-0255">Endonuclease</keyword>
<dbReference type="Gene3D" id="3.30.2170.10">
    <property type="entry name" value="archaeoglobus fulgidus dsm 4304 superfamily"/>
    <property type="match status" value="1"/>
</dbReference>
<evidence type="ECO:0000256" key="2">
    <source>
        <dbReference type="ARBA" id="ARBA00022490"/>
    </source>
</evidence>
<keyword evidence="6" id="KW-0227">DNA damage</keyword>
<organism evidence="7 8">
    <name type="scientific">Pedobacter jejuensis</name>
    <dbReference type="NCBI Taxonomy" id="1268550"/>
    <lineage>
        <taxon>Bacteria</taxon>
        <taxon>Pseudomonadati</taxon>
        <taxon>Bacteroidota</taxon>
        <taxon>Sphingobacteriia</taxon>
        <taxon>Sphingobacteriales</taxon>
        <taxon>Sphingobacteriaceae</taxon>
        <taxon>Pedobacter</taxon>
    </lineage>
</organism>
<dbReference type="Proteomes" id="UP000274046">
    <property type="component" value="Unassembled WGS sequence"/>
</dbReference>
<sequence>MYDNFSFADAIQLQNDLAKHLSFIPVNNIATIAGADISFDKGSTTMYAGIVILSYPELKLINYAIESFETTFPHEPGFLGFREVPALLKVWDLILDKPSVVVLDGNGILHPRRMGVASHFGVLANQSTIGCAKSILYGENHIPEKAKYSATEIKSNQELLGFALRTKDNCAPVYISAGHLITQHQSLDVMKKCIGNYRIPEPTRLAHEIVNDFRIGKLKAGFHKVNQPLTLF</sequence>
<keyword evidence="6" id="KW-0234">DNA repair</keyword>
<keyword evidence="6" id="KW-0479">Metal-binding</keyword>
<dbReference type="GO" id="GO:0005737">
    <property type="term" value="C:cytoplasm"/>
    <property type="evidence" value="ECO:0007669"/>
    <property type="project" value="UniProtKB-SubCell"/>
</dbReference>
<evidence type="ECO:0000313" key="8">
    <source>
        <dbReference type="Proteomes" id="UP000274046"/>
    </source>
</evidence>
<keyword evidence="2 6" id="KW-0963">Cytoplasm</keyword>
<comment type="caution">
    <text evidence="6">Lacks conserved residue(s) required for the propagation of feature annotation.</text>
</comment>
<comment type="function">
    <text evidence="6">DNA repair enzyme involved in the repair of deaminated bases. Selectively cleaves double-stranded DNA at the second phosphodiester bond 3' to a deoxyinosine leaving behind the intact lesion on the nicked DNA.</text>
</comment>
<dbReference type="InterPro" id="IPR007581">
    <property type="entry name" value="Endonuclease-V"/>
</dbReference>
<dbReference type="GO" id="GO:0016891">
    <property type="term" value="F:RNA endonuclease activity producing 5'-phosphomonoesters, hydrolytic mechanism"/>
    <property type="evidence" value="ECO:0007669"/>
    <property type="project" value="TreeGrafter"/>
</dbReference>
<evidence type="ECO:0000256" key="5">
    <source>
        <dbReference type="ARBA" id="ARBA00022801"/>
    </source>
</evidence>
<comment type="similarity">
    <text evidence="6">Belongs to the endonuclease V family.</text>
</comment>
<dbReference type="Pfam" id="PF04493">
    <property type="entry name" value="Endonuclease_5"/>
    <property type="match status" value="1"/>
</dbReference>
<dbReference type="EMBL" id="RBEE01000023">
    <property type="protein sequence ID" value="RNL52338.1"/>
    <property type="molecule type" value="Genomic_DNA"/>
</dbReference>
<dbReference type="AlphaFoldDB" id="A0A3N0BTI7"/>
<keyword evidence="8" id="KW-1185">Reference proteome</keyword>
<dbReference type="GO" id="GO:0003727">
    <property type="term" value="F:single-stranded RNA binding"/>
    <property type="evidence" value="ECO:0007669"/>
    <property type="project" value="TreeGrafter"/>
</dbReference>
<feature type="binding site" evidence="6">
    <location>
        <position position="104"/>
    </location>
    <ligand>
        <name>Mg(2+)</name>
        <dbReference type="ChEBI" id="CHEBI:18420"/>
    </ligand>
</feature>
<comment type="cofactor">
    <cofactor evidence="6">
        <name>Mg(2+)</name>
        <dbReference type="ChEBI" id="CHEBI:18420"/>
    </cofactor>
</comment>
<dbReference type="OrthoDB" id="9790916at2"/>
<evidence type="ECO:0000256" key="1">
    <source>
        <dbReference type="ARBA" id="ARBA00004496"/>
    </source>
</evidence>
<dbReference type="PANTHER" id="PTHR28511">
    <property type="entry name" value="ENDONUCLEASE V"/>
    <property type="match status" value="1"/>
</dbReference>
<feature type="binding site" evidence="6">
    <location>
        <position position="36"/>
    </location>
    <ligand>
        <name>Mg(2+)</name>
        <dbReference type="ChEBI" id="CHEBI:18420"/>
    </ligand>
</feature>
<comment type="caution">
    <text evidence="7">The sequence shown here is derived from an EMBL/GenBank/DDBJ whole genome shotgun (WGS) entry which is preliminary data.</text>
</comment>